<name>A0A2M9ZCR2_9LEPT</name>
<dbReference type="RefSeq" id="WP_100758380.1">
    <property type="nucleotide sequence ID" value="NZ_NPDT01000002.1"/>
</dbReference>
<protein>
    <submittedName>
        <fullName evidence="1">Fibronectin-binding protein</fullName>
    </submittedName>
</protein>
<dbReference type="AlphaFoldDB" id="A0A2M9ZCR2"/>
<organism evidence="1 2">
    <name type="scientific">Leptospira wolffii</name>
    <dbReference type="NCBI Taxonomy" id="409998"/>
    <lineage>
        <taxon>Bacteria</taxon>
        <taxon>Pseudomonadati</taxon>
        <taxon>Spirochaetota</taxon>
        <taxon>Spirochaetia</taxon>
        <taxon>Leptospirales</taxon>
        <taxon>Leptospiraceae</taxon>
        <taxon>Leptospira</taxon>
    </lineage>
</organism>
<evidence type="ECO:0000313" key="2">
    <source>
        <dbReference type="Proteomes" id="UP000231912"/>
    </source>
</evidence>
<sequence length="119" mass="12744">MIRNTRVGFTALITVLFLLVSFVNLEAQSLNVYGTYKVAGTNPDGSRYKGSVTITLNDDGSYAFNWSVGNSFSGTGTLSGNTLTVDWGDTYPVIYTVKNGGNRLEGTWGNGTGTEILSK</sequence>
<evidence type="ECO:0000313" key="1">
    <source>
        <dbReference type="EMBL" id="PJZ66117.1"/>
    </source>
</evidence>
<comment type="caution">
    <text evidence="1">The sequence shown here is derived from an EMBL/GenBank/DDBJ whole genome shotgun (WGS) entry which is preliminary data.</text>
</comment>
<proteinExistence type="predicted"/>
<dbReference type="EMBL" id="NPDT01000002">
    <property type="protein sequence ID" value="PJZ66117.1"/>
    <property type="molecule type" value="Genomic_DNA"/>
</dbReference>
<reference evidence="1 2" key="1">
    <citation type="submission" date="2017-07" db="EMBL/GenBank/DDBJ databases">
        <title>Leptospira spp. isolated from tropical soils.</title>
        <authorList>
            <person name="Thibeaux R."/>
            <person name="Iraola G."/>
            <person name="Ferres I."/>
            <person name="Bierque E."/>
            <person name="Girault D."/>
            <person name="Soupe-Gilbert M.-E."/>
            <person name="Picardeau M."/>
            <person name="Goarant C."/>
        </authorList>
    </citation>
    <scope>NUCLEOTIDE SEQUENCE [LARGE SCALE GENOMIC DNA]</scope>
    <source>
        <strain evidence="1 2">FH2-C-A2</strain>
    </source>
</reference>
<gene>
    <name evidence="1" type="ORF">CH371_07425</name>
</gene>
<dbReference type="Proteomes" id="UP000231912">
    <property type="component" value="Unassembled WGS sequence"/>
</dbReference>
<accession>A0A2M9ZCR2</accession>